<sequence>MDPDQHRQKRSRLRSADGNNDLSQRDAATEDDAMQAGPSSPARVLAATNALRDISLQDSQPPVVQTHNPTPPASFITQPSSHQNGAPSSQPSFNNNNSVTFNPTPPQSFAIAGNAAHNARPRPRTPSNLHASSIRPGPGLGAFDLPLHGSRPEDRLFPRSPPAYPPNYYTSPFRVENAATIASRKRKRGWPALPPPAYIYKRTNSPGFNVFGGILLYPELCFALAANLPVNDLVSLYAISKDFHTIIDTRFATVIRSQAMRKCPESLRTFPARCYKYLCRPDPSPRIPHPHPAKQAAGEIRRVPSFRWLKMILFREKVCHEIMALMAEDGVPLPSRCELALKKMWFLMDIPDNARRIGYMHTAKLMTDLDLYFMMCFVVKLDMRFHDPLANNRYHGLRKLLLAQRGLLPLWRALKRTDFLTRSELLMMYVTTKSAPVPDEEGLPMFGISEKEIGKLRMEYWGERSTHDTGKPCTFLLRPDQLFMREIVRRKMVFSKHFIRCLLWGYVNVLTMKDYPSRVWDRKILNLDDEYQDDDECGGYCDLRGSVTNELLDLAAKKPVSMLVTQRDQSGVRKEAFLEECMKWYLEERQRT</sequence>
<keyword evidence="3" id="KW-1185">Reference proteome</keyword>
<organism evidence="2 3">
    <name type="scientific">Endocarpon pusillum</name>
    <dbReference type="NCBI Taxonomy" id="364733"/>
    <lineage>
        <taxon>Eukaryota</taxon>
        <taxon>Fungi</taxon>
        <taxon>Dikarya</taxon>
        <taxon>Ascomycota</taxon>
        <taxon>Pezizomycotina</taxon>
        <taxon>Eurotiomycetes</taxon>
        <taxon>Chaetothyriomycetidae</taxon>
        <taxon>Verrucariales</taxon>
        <taxon>Verrucariaceae</taxon>
        <taxon>Endocarpon</taxon>
    </lineage>
</organism>
<gene>
    <name evidence="2" type="ORF">GJ744_004921</name>
</gene>
<dbReference type="OrthoDB" id="4966at2759"/>
<dbReference type="AlphaFoldDB" id="A0A8H7AQT6"/>
<evidence type="ECO:0000313" key="2">
    <source>
        <dbReference type="EMBL" id="KAF7511356.1"/>
    </source>
</evidence>
<name>A0A8H7AQT6_9EURO</name>
<protein>
    <submittedName>
        <fullName evidence="2">Uncharacterized protein</fullName>
    </submittedName>
</protein>
<feature type="compositionally biased region" description="Low complexity" evidence="1">
    <location>
        <begin position="87"/>
        <end position="98"/>
    </location>
</feature>
<dbReference type="Proteomes" id="UP000606974">
    <property type="component" value="Unassembled WGS sequence"/>
</dbReference>
<accession>A0A8H7AQT6</accession>
<feature type="region of interest" description="Disordered" evidence="1">
    <location>
        <begin position="140"/>
        <end position="161"/>
    </location>
</feature>
<feature type="region of interest" description="Disordered" evidence="1">
    <location>
        <begin position="116"/>
        <end position="135"/>
    </location>
</feature>
<feature type="compositionally biased region" description="Polar residues" evidence="1">
    <location>
        <begin position="75"/>
        <end position="86"/>
    </location>
</feature>
<proteinExistence type="predicted"/>
<comment type="caution">
    <text evidence="2">The sequence shown here is derived from an EMBL/GenBank/DDBJ whole genome shotgun (WGS) entry which is preliminary data.</text>
</comment>
<reference evidence="2" key="1">
    <citation type="submission" date="2020-02" db="EMBL/GenBank/DDBJ databases">
        <authorList>
            <person name="Palmer J.M."/>
        </authorList>
    </citation>
    <scope>NUCLEOTIDE SEQUENCE</scope>
    <source>
        <strain evidence="2">EPUS1.4</strain>
        <tissue evidence="2">Thallus</tissue>
    </source>
</reference>
<evidence type="ECO:0000256" key="1">
    <source>
        <dbReference type="SAM" id="MobiDB-lite"/>
    </source>
</evidence>
<evidence type="ECO:0000313" key="3">
    <source>
        <dbReference type="Proteomes" id="UP000606974"/>
    </source>
</evidence>
<dbReference type="EMBL" id="JAACFV010000021">
    <property type="protein sequence ID" value="KAF7511356.1"/>
    <property type="molecule type" value="Genomic_DNA"/>
</dbReference>
<feature type="region of interest" description="Disordered" evidence="1">
    <location>
        <begin position="1"/>
        <end position="111"/>
    </location>
</feature>
<feature type="compositionally biased region" description="Polar residues" evidence="1">
    <location>
        <begin position="56"/>
        <end position="68"/>
    </location>
</feature>